<proteinExistence type="inferred from homology"/>
<dbReference type="InterPro" id="IPR050162">
    <property type="entry name" value="MsrA_MetSO_reductase"/>
</dbReference>
<dbReference type="Proteomes" id="UP001567538">
    <property type="component" value="Unassembled WGS sequence"/>
</dbReference>
<dbReference type="EMBL" id="JBEAFC010000014">
    <property type="protein sequence ID" value="KAL1533067.1"/>
    <property type="molecule type" value="Genomic_DNA"/>
</dbReference>
<dbReference type="NCBIfam" id="TIGR00401">
    <property type="entry name" value="msrA"/>
    <property type="match status" value="1"/>
</dbReference>
<dbReference type="AlphaFoldDB" id="A0ABD1FMJ9"/>
<dbReference type="PANTHER" id="PTHR42799">
    <property type="entry name" value="MITOCHONDRIAL PEPTIDE METHIONINE SULFOXIDE REDUCTASE"/>
    <property type="match status" value="1"/>
</dbReference>
<gene>
    <name evidence="9" type="primary">MSRA4</name>
    <name evidence="9" type="ORF">AAHA92_33006</name>
</gene>
<evidence type="ECO:0000256" key="3">
    <source>
        <dbReference type="ARBA" id="ARBA00023002"/>
    </source>
</evidence>
<keyword evidence="3 9" id="KW-0560">Oxidoreductase</keyword>
<organism evidence="9 10">
    <name type="scientific">Salvia divinorum</name>
    <name type="common">Maria pastora</name>
    <name type="synonym">Diviner's sage</name>
    <dbReference type="NCBI Taxonomy" id="28513"/>
    <lineage>
        <taxon>Eukaryota</taxon>
        <taxon>Viridiplantae</taxon>
        <taxon>Streptophyta</taxon>
        <taxon>Embryophyta</taxon>
        <taxon>Tracheophyta</taxon>
        <taxon>Spermatophyta</taxon>
        <taxon>Magnoliopsida</taxon>
        <taxon>eudicotyledons</taxon>
        <taxon>Gunneridae</taxon>
        <taxon>Pentapetalae</taxon>
        <taxon>asterids</taxon>
        <taxon>lamiids</taxon>
        <taxon>Lamiales</taxon>
        <taxon>Lamiaceae</taxon>
        <taxon>Nepetoideae</taxon>
        <taxon>Mentheae</taxon>
        <taxon>Salviinae</taxon>
        <taxon>Salvia</taxon>
        <taxon>Salvia subgen. Calosphace</taxon>
    </lineage>
</organism>
<evidence type="ECO:0000256" key="7">
    <source>
        <dbReference type="ARBA" id="ARBA00048782"/>
    </source>
</evidence>
<dbReference type="EC" id="1.8.4.11" evidence="2"/>
<evidence type="ECO:0000256" key="4">
    <source>
        <dbReference type="ARBA" id="ARBA00030273"/>
    </source>
</evidence>
<reference evidence="9 10" key="1">
    <citation type="submission" date="2024-06" db="EMBL/GenBank/DDBJ databases">
        <title>A chromosome level genome sequence of Diviner's sage (Salvia divinorum).</title>
        <authorList>
            <person name="Ford S.A."/>
            <person name="Ro D.-K."/>
            <person name="Ness R.W."/>
            <person name="Phillips M.A."/>
        </authorList>
    </citation>
    <scope>NUCLEOTIDE SEQUENCE [LARGE SCALE GENOMIC DNA]</scope>
    <source>
        <strain evidence="9">SAF-2024a</strain>
        <tissue evidence="9">Leaf</tissue>
    </source>
</reference>
<evidence type="ECO:0000256" key="1">
    <source>
        <dbReference type="ARBA" id="ARBA00005591"/>
    </source>
</evidence>
<protein>
    <recommendedName>
        <fullName evidence="2">peptide-methionine (S)-S-oxide reductase</fullName>
        <ecNumber evidence="2">1.8.4.11</ecNumber>
    </recommendedName>
    <alternativeName>
        <fullName evidence="5">Peptide-methionine (S)-S-oxide reductase</fullName>
    </alternativeName>
    <alternativeName>
        <fullName evidence="4">Protein-methionine-S-oxide reductase</fullName>
    </alternativeName>
</protein>
<dbReference type="SUPFAM" id="SSF55068">
    <property type="entry name" value="Peptide methionine sulfoxide reductase"/>
    <property type="match status" value="1"/>
</dbReference>
<comment type="catalytic activity">
    <reaction evidence="6">
        <text>L-methionyl-[protein] + [thioredoxin]-disulfide + H2O = L-methionyl-(S)-S-oxide-[protein] + [thioredoxin]-dithiol</text>
        <dbReference type="Rhea" id="RHEA:14217"/>
        <dbReference type="Rhea" id="RHEA-COMP:10698"/>
        <dbReference type="Rhea" id="RHEA-COMP:10700"/>
        <dbReference type="Rhea" id="RHEA-COMP:12313"/>
        <dbReference type="Rhea" id="RHEA-COMP:12315"/>
        <dbReference type="ChEBI" id="CHEBI:15377"/>
        <dbReference type="ChEBI" id="CHEBI:16044"/>
        <dbReference type="ChEBI" id="CHEBI:29950"/>
        <dbReference type="ChEBI" id="CHEBI:44120"/>
        <dbReference type="ChEBI" id="CHEBI:50058"/>
        <dbReference type="EC" id="1.8.4.11"/>
    </reaction>
</comment>
<comment type="catalytic activity">
    <reaction evidence="7">
        <text>[thioredoxin]-disulfide + L-methionine + H2O = L-methionine (S)-S-oxide + [thioredoxin]-dithiol</text>
        <dbReference type="Rhea" id="RHEA:19993"/>
        <dbReference type="Rhea" id="RHEA-COMP:10698"/>
        <dbReference type="Rhea" id="RHEA-COMP:10700"/>
        <dbReference type="ChEBI" id="CHEBI:15377"/>
        <dbReference type="ChEBI" id="CHEBI:29950"/>
        <dbReference type="ChEBI" id="CHEBI:50058"/>
        <dbReference type="ChEBI" id="CHEBI:57844"/>
        <dbReference type="ChEBI" id="CHEBI:58772"/>
        <dbReference type="EC" id="1.8.4.11"/>
    </reaction>
</comment>
<name>A0ABD1FMJ9_SALDI</name>
<comment type="caution">
    <text evidence="9">The sequence shown here is derived from an EMBL/GenBank/DDBJ whole genome shotgun (WGS) entry which is preliminary data.</text>
</comment>
<dbReference type="InterPro" id="IPR002569">
    <property type="entry name" value="Met_Sox_Rdtase_MsrA_dom"/>
</dbReference>
<evidence type="ECO:0000313" key="9">
    <source>
        <dbReference type="EMBL" id="KAL1533067.1"/>
    </source>
</evidence>
<dbReference type="Pfam" id="PF01625">
    <property type="entry name" value="PMSR"/>
    <property type="match status" value="1"/>
</dbReference>
<keyword evidence="10" id="KW-1185">Reference proteome</keyword>
<comment type="similarity">
    <text evidence="1">Belongs to the MsrA Met sulfoxide reductase family.</text>
</comment>
<evidence type="ECO:0000259" key="8">
    <source>
        <dbReference type="Pfam" id="PF01625"/>
    </source>
</evidence>
<dbReference type="Gene3D" id="3.30.1060.10">
    <property type="entry name" value="Peptide methionine sulphoxide reductase MsrA"/>
    <property type="match status" value="1"/>
</dbReference>
<dbReference type="PANTHER" id="PTHR42799:SF2">
    <property type="entry name" value="MITOCHONDRIAL PEPTIDE METHIONINE SULFOXIDE REDUCTASE"/>
    <property type="match status" value="1"/>
</dbReference>
<dbReference type="HAMAP" id="MF_01401">
    <property type="entry name" value="MsrA"/>
    <property type="match status" value="1"/>
</dbReference>
<dbReference type="InterPro" id="IPR036509">
    <property type="entry name" value="Met_Sox_Rdtase_MsrA_sf"/>
</dbReference>
<dbReference type="GO" id="GO:0008113">
    <property type="term" value="F:peptide-methionine (S)-S-oxide reductase activity"/>
    <property type="evidence" value="ECO:0007669"/>
    <property type="project" value="UniProtKB-EC"/>
</dbReference>
<evidence type="ECO:0000256" key="6">
    <source>
        <dbReference type="ARBA" id="ARBA00047806"/>
    </source>
</evidence>
<accession>A0ABD1FMJ9</accession>
<sequence length="255" mass="28625">MTDNSKSPAKAPLPATSSEAKLYHNGKSKLLFILTCLNDAPAPGHQFAQFGLGCFWGPELAYQRVPGVTKTEVGYTQGYMHNPTYEDICSGTTNHSEVVRVQYDPKECSYDSLLDVFWANHDPTTPNRQGNDVGTQYRSAIYFYTTEQEKTALESSERQQKLVKRKIADVVSSSHPRKAAMIQFVATAEGRTRKLHLKQSGKRKHCHSHHSSSCLLHATSYIPVFTTTKHSCSGGCGYRCHTQYTIIHPFLKLFY</sequence>
<feature type="domain" description="Peptide methionine sulphoxide reductase MsrA" evidence="8">
    <location>
        <begin position="48"/>
        <end position="169"/>
    </location>
</feature>
<evidence type="ECO:0000256" key="2">
    <source>
        <dbReference type="ARBA" id="ARBA00012502"/>
    </source>
</evidence>
<evidence type="ECO:0000256" key="5">
    <source>
        <dbReference type="ARBA" id="ARBA00030643"/>
    </source>
</evidence>
<evidence type="ECO:0000313" key="10">
    <source>
        <dbReference type="Proteomes" id="UP001567538"/>
    </source>
</evidence>